<dbReference type="PROSITE" id="PS50893">
    <property type="entry name" value="ABC_TRANSPORTER_2"/>
    <property type="match status" value="1"/>
</dbReference>
<keyword evidence="2 4" id="KW-0067">ATP-binding</keyword>
<dbReference type="PANTHER" id="PTHR43850">
    <property type="entry name" value="ABC TRANSPORTER ATP-BINDING PROTEIN MA_4021-RELATED"/>
    <property type="match status" value="1"/>
</dbReference>
<dbReference type="Pfam" id="PF00005">
    <property type="entry name" value="ABC_tran"/>
    <property type="match status" value="1"/>
</dbReference>
<evidence type="ECO:0000259" key="3">
    <source>
        <dbReference type="PROSITE" id="PS50893"/>
    </source>
</evidence>
<dbReference type="InterPro" id="IPR003439">
    <property type="entry name" value="ABC_transporter-like_ATP-bd"/>
</dbReference>
<keyword evidence="5" id="KW-1185">Reference proteome</keyword>
<evidence type="ECO:0000313" key="5">
    <source>
        <dbReference type="Proteomes" id="UP000825123"/>
    </source>
</evidence>
<accession>A0A8D5U658</accession>
<dbReference type="Gene3D" id="3.40.50.300">
    <property type="entry name" value="P-loop containing nucleotide triphosphate hydrolases"/>
    <property type="match status" value="1"/>
</dbReference>
<dbReference type="GeneID" id="66162784"/>
<evidence type="ECO:0000256" key="1">
    <source>
        <dbReference type="ARBA" id="ARBA00022741"/>
    </source>
</evidence>
<dbReference type="AlphaFoldDB" id="A0A8D5U658"/>
<dbReference type="GO" id="GO:0005524">
    <property type="term" value="F:ATP binding"/>
    <property type="evidence" value="ECO:0007669"/>
    <property type="project" value="UniProtKB-KW"/>
</dbReference>
<dbReference type="SMART" id="SM00382">
    <property type="entry name" value="AAA"/>
    <property type="match status" value="1"/>
</dbReference>
<name>A0A8D5U658_9CREN</name>
<dbReference type="SUPFAM" id="SSF52540">
    <property type="entry name" value="P-loop containing nucleoside triphosphate hydrolases"/>
    <property type="match status" value="1"/>
</dbReference>
<dbReference type="Proteomes" id="UP000825123">
    <property type="component" value="Chromosome"/>
</dbReference>
<feature type="domain" description="ABC transporter" evidence="3">
    <location>
        <begin position="2"/>
        <end position="220"/>
    </location>
</feature>
<proteinExistence type="predicted"/>
<reference evidence="4 5" key="1">
    <citation type="submission" date="2021-04" db="EMBL/GenBank/DDBJ databases">
        <title>Complete genome sequence of Stygiolobus sp. KN-1.</title>
        <authorList>
            <person name="Nakamura K."/>
            <person name="Sakai H."/>
            <person name="Kurosawa N."/>
        </authorList>
    </citation>
    <scope>NUCLEOTIDE SEQUENCE [LARGE SCALE GENOMIC DNA]</scope>
    <source>
        <strain evidence="4 5">KN-1</strain>
    </source>
</reference>
<protein>
    <submittedName>
        <fullName evidence="4">Mn2+/Zn2+ABC transporter ATP-binding protein</fullName>
    </submittedName>
</protein>
<dbReference type="GO" id="GO:0016887">
    <property type="term" value="F:ATP hydrolysis activity"/>
    <property type="evidence" value="ECO:0007669"/>
    <property type="project" value="InterPro"/>
</dbReference>
<dbReference type="KEGG" id="csty:KN1_10400"/>
<gene>
    <name evidence="4" type="ORF">KN1_10400</name>
</gene>
<sequence length="256" mass="28638">MIELVDLCVFYGKQEIIRGVNAKIEEKVLLLGPNGSGKSTLLRAIAGVIGYKGHIFIDGQEVSKLRNYNILSTNLAEAYYLGLSVKDTVYLYEEIKGVDPELFTEMLNRIGLSNIVNKRWYHLSVGQKVIASDVLALASKPKILLLDEPFENVDLGKRRVVAGWIREYGREGIIVTHEVDIVRLFKDYKVYMIFEGRLFGPVSADDFLNASVIEGEDPSAVLTVEVGGRKFSFVKGDKGYRVENLISLDRIYNIGG</sequence>
<evidence type="ECO:0000313" key="4">
    <source>
        <dbReference type="EMBL" id="BCU69743.1"/>
    </source>
</evidence>
<organism evidence="4 5">
    <name type="scientific">Stygiolobus caldivivus</name>
    <dbReference type="NCBI Taxonomy" id="2824673"/>
    <lineage>
        <taxon>Archaea</taxon>
        <taxon>Thermoproteota</taxon>
        <taxon>Thermoprotei</taxon>
        <taxon>Sulfolobales</taxon>
        <taxon>Sulfolobaceae</taxon>
        <taxon>Stygiolobus</taxon>
    </lineage>
</organism>
<dbReference type="RefSeq" id="WP_221289739.1">
    <property type="nucleotide sequence ID" value="NZ_AP024597.1"/>
</dbReference>
<dbReference type="InterPro" id="IPR003593">
    <property type="entry name" value="AAA+_ATPase"/>
</dbReference>
<dbReference type="PANTHER" id="PTHR43850:SF2">
    <property type="entry name" value="ABC TRANSPORTER ATP-BINDING PROTEIN MA_4021-RELATED"/>
    <property type="match status" value="1"/>
</dbReference>
<dbReference type="EMBL" id="AP024597">
    <property type="protein sequence ID" value="BCU69743.1"/>
    <property type="molecule type" value="Genomic_DNA"/>
</dbReference>
<evidence type="ECO:0000256" key="2">
    <source>
        <dbReference type="ARBA" id="ARBA00022840"/>
    </source>
</evidence>
<dbReference type="InterPro" id="IPR027417">
    <property type="entry name" value="P-loop_NTPase"/>
</dbReference>
<keyword evidence="1" id="KW-0547">Nucleotide-binding</keyword>